<dbReference type="EMBL" id="VDEP01000254">
    <property type="protein sequence ID" value="KAA1118362.1"/>
    <property type="molecule type" value="Genomic_DNA"/>
</dbReference>
<reference evidence="2 3" key="1">
    <citation type="submission" date="2019-05" db="EMBL/GenBank/DDBJ databases">
        <title>Emergence of the Ug99 lineage of the wheat stem rust pathogen through somatic hybridization.</title>
        <authorList>
            <person name="Li F."/>
            <person name="Upadhyaya N.M."/>
            <person name="Sperschneider J."/>
            <person name="Matny O."/>
            <person name="Nguyen-Phuc H."/>
            <person name="Mago R."/>
            <person name="Raley C."/>
            <person name="Miller M.E."/>
            <person name="Silverstein K.A.T."/>
            <person name="Henningsen E."/>
            <person name="Hirsch C.D."/>
            <person name="Visser B."/>
            <person name="Pretorius Z.A."/>
            <person name="Steffenson B.J."/>
            <person name="Schwessinger B."/>
            <person name="Dodds P.N."/>
            <person name="Figueroa M."/>
        </authorList>
    </citation>
    <scope>NUCLEOTIDE SEQUENCE [LARGE SCALE GENOMIC DNA]</scope>
    <source>
        <strain evidence="2 3">Ug99</strain>
    </source>
</reference>
<organism evidence="2 3">
    <name type="scientific">Puccinia graminis f. sp. tritici</name>
    <dbReference type="NCBI Taxonomy" id="56615"/>
    <lineage>
        <taxon>Eukaryota</taxon>
        <taxon>Fungi</taxon>
        <taxon>Dikarya</taxon>
        <taxon>Basidiomycota</taxon>
        <taxon>Pucciniomycotina</taxon>
        <taxon>Pucciniomycetes</taxon>
        <taxon>Pucciniales</taxon>
        <taxon>Pucciniaceae</taxon>
        <taxon>Puccinia</taxon>
    </lineage>
</organism>
<comment type="caution">
    <text evidence="2">The sequence shown here is derived from an EMBL/GenBank/DDBJ whole genome shotgun (WGS) entry which is preliminary data.</text>
</comment>
<evidence type="ECO:0000313" key="3">
    <source>
        <dbReference type="Proteomes" id="UP000325313"/>
    </source>
</evidence>
<sequence>MISVEVAIGINGLHQVDFGGASCVEVEDEVTRRSNSGTPVGGSQDISMWSHSNLDEQESTISNQM</sequence>
<accession>A0A5B0QYG5</accession>
<name>A0A5B0QYG5_PUCGR</name>
<gene>
    <name evidence="2" type="ORF">PGTUg99_006708</name>
</gene>
<protein>
    <submittedName>
        <fullName evidence="2">Uncharacterized protein</fullName>
    </submittedName>
</protein>
<evidence type="ECO:0000313" key="2">
    <source>
        <dbReference type="EMBL" id="KAA1118362.1"/>
    </source>
</evidence>
<proteinExistence type="predicted"/>
<evidence type="ECO:0000256" key="1">
    <source>
        <dbReference type="SAM" id="MobiDB-lite"/>
    </source>
</evidence>
<dbReference type="AlphaFoldDB" id="A0A5B0QYG5"/>
<feature type="non-terminal residue" evidence="2">
    <location>
        <position position="65"/>
    </location>
</feature>
<dbReference type="Proteomes" id="UP000325313">
    <property type="component" value="Unassembled WGS sequence"/>
</dbReference>
<feature type="region of interest" description="Disordered" evidence="1">
    <location>
        <begin position="30"/>
        <end position="65"/>
    </location>
</feature>